<organism evidence="2 3">
    <name type="scientific">Noviherbaspirillum saxi</name>
    <dbReference type="NCBI Taxonomy" id="2320863"/>
    <lineage>
        <taxon>Bacteria</taxon>
        <taxon>Pseudomonadati</taxon>
        <taxon>Pseudomonadota</taxon>
        <taxon>Betaproteobacteria</taxon>
        <taxon>Burkholderiales</taxon>
        <taxon>Oxalobacteraceae</taxon>
        <taxon>Noviherbaspirillum</taxon>
    </lineage>
</organism>
<gene>
    <name evidence="2" type="ORF">D3871_20275</name>
</gene>
<dbReference type="OrthoDB" id="6751304at2"/>
<protein>
    <submittedName>
        <fullName evidence="2">DUF1329 domain-containing protein</fullName>
    </submittedName>
</protein>
<keyword evidence="1" id="KW-0732">Signal</keyword>
<keyword evidence="3" id="KW-1185">Reference proteome</keyword>
<dbReference type="CDD" id="cd16329">
    <property type="entry name" value="LolA_like"/>
    <property type="match status" value="1"/>
</dbReference>
<feature type="chain" id="PRO_5017343476" evidence="1">
    <location>
        <begin position="24"/>
        <end position="451"/>
    </location>
</feature>
<dbReference type="RefSeq" id="WP_119770865.1">
    <property type="nucleotide sequence ID" value="NZ_QYUO01000002.1"/>
</dbReference>
<proteinExistence type="predicted"/>
<dbReference type="AlphaFoldDB" id="A0A3A3FJN6"/>
<comment type="caution">
    <text evidence="2">The sequence shown here is derived from an EMBL/GenBank/DDBJ whole genome shotgun (WGS) entry which is preliminary data.</text>
</comment>
<accession>A0A3A3FJN6</accession>
<evidence type="ECO:0000256" key="1">
    <source>
        <dbReference type="SAM" id="SignalP"/>
    </source>
</evidence>
<sequence>MKKLVTALIGAGLLSAAIGIAHAAVTAEEAKKLGTTLTLVGAEKAGNKEGTIPEYTGGLTTPPAGFVKGSNVRPDPFANEKPLFSIDAKNIAQYADNLTEGTKALMKAHADYRIDVYKTHRTAAYPKFVLDNTVKNATKATLDENGDPRGARAGIPFPIPKSGQEVMVNFMARFNGNSFTIPKYSAFNVDSSGKLVLSTQGTYINESLYYDDSKTEDPTLLARVRANYSGPARRAGEQIMTQEMFAYGDKGRRAWQYLPGQRRVRLAPDLAYDTPNSSTSGMSTYDDVSMYNGKMDRYDFKLIGKKEMYVPYNTYKFTYHDKAEDVFQAKFINPSIVRWELHRVWVVEAKLKEGKRHIYSKRTFYIDEDSWNILASDQYDGRGQLWRPGFGYIAPAYEVSAPISSANGHYDLIAGTYYINMWPGVGGVKISDTRMPDSAWTPDSMAGSGVR</sequence>
<dbReference type="InterPro" id="IPR010752">
    <property type="entry name" value="DUF1329"/>
</dbReference>
<dbReference type="Gene3D" id="2.50.20.10">
    <property type="entry name" value="Lipoprotein localisation LolA/LolB/LppX"/>
    <property type="match status" value="1"/>
</dbReference>
<feature type="signal peptide" evidence="1">
    <location>
        <begin position="1"/>
        <end position="23"/>
    </location>
</feature>
<dbReference type="EMBL" id="QYUO01000002">
    <property type="protein sequence ID" value="RJF95718.1"/>
    <property type="molecule type" value="Genomic_DNA"/>
</dbReference>
<evidence type="ECO:0000313" key="2">
    <source>
        <dbReference type="EMBL" id="RJF95718.1"/>
    </source>
</evidence>
<dbReference type="Pfam" id="PF07044">
    <property type="entry name" value="DUF1329"/>
    <property type="match status" value="1"/>
</dbReference>
<reference evidence="3" key="1">
    <citation type="submission" date="2018-09" db="EMBL/GenBank/DDBJ databases">
        <authorList>
            <person name="Zhu H."/>
        </authorList>
    </citation>
    <scope>NUCLEOTIDE SEQUENCE [LARGE SCALE GENOMIC DNA]</scope>
    <source>
        <strain evidence="3">K1R23-30</strain>
    </source>
</reference>
<dbReference type="Proteomes" id="UP000265955">
    <property type="component" value="Unassembled WGS sequence"/>
</dbReference>
<name>A0A3A3FJN6_9BURK</name>
<evidence type="ECO:0000313" key="3">
    <source>
        <dbReference type="Proteomes" id="UP000265955"/>
    </source>
</evidence>